<dbReference type="EMBL" id="MVBK01000076">
    <property type="protein sequence ID" value="OOG23152.1"/>
    <property type="molecule type" value="Genomic_DNA"/>
</dbReference>
<proteinExistence type="predicted"/>
<comment type="subcellular location">
    <subcellularLocation>
        <location evidence="2">Membrane</location>
    </subcellularLocation>
</comment>
<dbReference type="Proteomes" id="UP000189462">
    <property type="component" value="Unassembled WGS sequence"/>
</dbReference>
<dbReference type="SMART" id="SM00388">
    <property type="entry name" value="HisKA"/>
    <property type="match status" value="1"/>
</dbReference>
<dbReference type="InterPro" id="IPR036097">
    <property type="entry name" value="HisK_dim/P_sf"/>
</dbReference>
<dbReference type="SUPFAM" id="SSF55874">
    <property type="entry name" value="ATPase domain of HSP90 chaperone/DNA topoisomerase II/histidine kinase"/>
    <property type="match status" value="1"/>
</dbReference>
<feature type="transmembrane region" description="Helical" evidence="7">
    <location>
        <begin position="183"/>
        <end position="206"/>
    </location>
</feature>
<dbReference type="CDD" id="cd00082">
    <property type="entry name" value="HisKA"/>
    <property type="match status" value="1"/>
</dbReference>
<dbReference type="InterPro" id="IPR003594">
    <property type="entry name" value="HATPase_dom"/>
</dbReference>
<dbReference type="SMART" id="SM00387">
    <property type="entry name" value="HATPase_c"/>
    <property type="match status" value="1"/>
</dbReference>
<evidence type="ECO:0000256" key="3">
    <source>
        <dbReference type="ARBA" id="ARBA00012438"/>
    </source>
</evidence>
<evidence type="ECO:0000313" key="11">
    <source>
        <dbReference type="Proteomes" id="UP000189462"/>
    </source>
</evidence>
<dbReference type="AlphaFoldDB" id="A0A1V3NE67"/>
<dbReference type="PROSITE" id="PS50109">
    <property type="entry name" value="HIS_KIN"/>
    <property type="match status" value="1"/>
</dbReference>
<keyword evidence="7" id="KW-0472">Membrane</keyword>
<dbReference type="EC" id="2.7.13.3" evidence="3"/>
<evidence type="ECO:0000256" key="4">
    <source>
        <dbReference type="ARBA" id="ARBA00022553"/>
    </source>
</evidence>
<evidence type="ECO:0000256" key="5">
    <source>
        <dbReference type="ARBA" id="ARBA00022679"/>
    </source>
</evidence>
<dbReference type="InterPro" id="IPR036890">
    <property type="entry name" value="HATPase_C_sf"/>
</dbReference>
<evidence type="ECO:0000256" key="1">
    <source>
        <dbReference type="ARBA" id="ARBA00000085"/>
    </source>
</evidence>
<feature type="domain" description="HAMP" evidence="9">
    <location>
        <begin position="203"/>
        <end position="255"/>
    </location>
</feature>
<gene>
    <name evidence="10" type="ORF">B1C78_12215</name>
</gene>
<name>A0A1V3NE67_9GAMM</name>
<keyword evidence="4" id="KW-0597">Phosphoprotein</keyword>
<dbReference type="Pfam" id="PF02518">
    <property type="entry name" value="HATPase_c"/>
    <property type="match status" value="1"/>
</dbReference>
<comment type="catalytic activity">
    <reaction evidence="1">
        <text>ATP + protein L-histidine = ADP + protein N-phospho-L-histidine.</text>
        <dbReference type="EC" id="2.7.13.3"/>
    </reaction>
</comment>
<sequence>MAAPLSFYRSLTILQLILLGFSLVTLPLAYALATALISVDRLTHQGQQAVLDAVQAIQASRTIMEDVTSLERHARQYHVLGDSALLDAYATRRESLEEALGRMYRLELGTPVWEQLRLLERREADAFRALNESVPGSDELRAVLEDFAAFNDLARGVFQESTRAVSREVEAMQAQANEVRQELLWQASALIPAVLVLVVVFTVLIVRPLRQINRSIHTLGSGRFDNAIRITGPHDLVELGERLDWLRRRLVELEQQKVTFLRHISHELKTPLTNIREGTELLTDRVVGDLNRQQGEIVEIVRDNSVQLQHLIEDLISFSVANTALPVIESRPIDLDAVITELAEQHKLAARGKDVRIELNLSGERVNSDREKIRVILDNLLSNAIKFTAEQSCVKISTGQSGEQVFVEVHDQGPGIPGVERERVFDVFYQGEARPSGQRAHVRGSGMGLAIAREYAKALDGHLEVLDAEWGARLRLLLPRDWVAPPESRSDDELREGT</sequence>
<protein>
    <recommendedName>
        <fullName evidence="3">histidine kinase</fullName>
        <ecNumber evidence="3">2.7.13.3</ecNumber>
    </recommendedName>
</protein>
<keyword evidence="6 10" id="KW-0418">Kinase</keyword>
<evidence type="ECO:0000256" key="6">
    <source>
        <dbReference type="ARBA" id="ARBA00022777"/>
    </source>
</evidence>
<dbReference type="Pfam" id="PF00512">
    <property type="entry name" value="HisKA"/>
    <property type="match status" value="1"/>
</dbReference>
<keyword evidence="5" id="KW-0808">Transferase</keyword>
<dbReference type="PANTHER" id="PTHR43547:SF2">
    <property type="entry name" value="HYBRID SIGNAL TRANSDUCTION HISTIDINE KINASE C"/>
    <property type="match status" value="1"/>
</dbReference>
<dbReference type="PRINTS" id="PR00344">
    <property type="entry name" value="BCTRLSENSOR"/>
</dbReference>
<dbReference type="InterPro" id="IPR003661">
    <property type="entry name" value="HisK_dim/P_dom"/>
</dbReference>
<dbReference type="CDD" id="cd00075">
    <property type="entry name" value="HATPase"/>
    <property type="match status" value="1"/>
</dbReference>
<dbReference type="OrthoDB" id="9804645at2"/>
<dbReference type="Gene3D" id="3.30.565.10">
    <property type="entry name" value="Histidine kinase-like ATPase, C-terminal domain"/>
    <property type="match status" value="1"/>
</dbReference>
<comment type="caution">
    <text evidence="10">The sequence shown here is derived from an EMBL/GenBank/DDBJ whole genome shotgun (WGS) entry which is preliminary data.</text>
</comment>
<keyword evidence="7" id="KW-0812">Transmembrane</keyword>
<dbReference type="GO" id="GO:0000155">
    <property type="term" value="F:phosphorelay sensor kinase activity"/>
    <property type="evidence" value="ECO:0007669"/>
    <property type="project" value="InterPro"/>
</dbReference>
<accession>A0A1V3NE67</accession>
<dbReference type="Gene3D" id="6.10.340.10">
    <property type="match status" value="1"/>
</dbReference>
<evidence type="ECO:0000256" key="2">
    <source>
        <dbReference type="ARBA" id="ARBA00004370"/>
    </source>
</evidence>
<dbReference type="Gene3D" id="1.10.287.130">
    <property type="match status" value="1"/>
</dbReference>
<keyword evidence="11" id="KW-1185">Reference proteome</keyword>
<keyword evidence="7" id="KW-1133">Transmembrane helix</keyword>
<dbReference type="InterPro" id="IPR003660">
    <property type="entry name" value="HAMP_dom"/>
</dbReference>
<dbReference type="STRING" id="108003.B1C78_12215"/>
<dbReference type="RefSeq" id="WP_077279434.1">
    <property type="nucleotide sequence ID" value="NZ_MVBK01000076.1"/>
</dbReference>
<feature type="domain" description="Histidine kinase" evidence="8">
    <location>
        <begin position="263"/>
        <end position="482"/>
    </location>
</feature>
<dbReference type="InterPro" id="IPR005467">
    <property type="entry name" value="His_kinase_dom"/>
</dbReference>
<dbReference type="SUPFAM" id="SSF47384">
    <property type="entry name" value="Homodimeric domain of signal transducing histidine kinase"/>
    <property type="match status" value="1"/>
</dbReference>
<dbReference type="PANTHER" id="PTHR43547">
    <property type="entry name" value="TWO-COMPONENT HISTIDINE KINASE"/>
    <property type="match status" value="1"/>
</dbReference>
<evidence type="ECO:0000259" key="9">
    <source>
        <dbReference type="PROSITE" id="PS50885"/>
    </source>
</evidence>
<organism evidence="10 11">
    <name type="scientific">Thioalkalivibrio denitrificans</name>
    <dbReference type="NCBI Taxonomy" id="108003"/>
    <lineage>
        <taxon>Bacteria</taxon>
        <taxon>Pseudomonadati</taxon>
        <taxon>Pseudomonadota</taxon>
        <taxon>Gammaproteobacteria</taxon>
        <taxon>Chromatiales</taxon>
        <taxon>Ectothiorhodospiraceae</taxon>
        <taxon>Thioalkalivibrio</taxon>
    </lineage>
</organism>
<reference evidence="10 11" key="1">
    <citation type="submission" date="2017-02" db="EMBL/GenBank/DDBJ databases">
        <title>Genomic diversity within the haloalkaliphilic genus Thioalkalivibrio.</title>
        <authorList>
            <person name="Ahn A.-C."/>
            <person name="Meier-Kolthoff J."/>
            <person name="Overmars L."/>
            <person name="Richter M."/>
            <person name="Woyke T."/>
            <person name="Sorokin D.Y."/>
            <person name="Muyzer G."/>
        </authorList>
    </citation>
    <scope>NUCLEOTIDE SEQUENCE [LARGE SCALE GENOMIC DNA]</scope>
    <source>
        <strain evidence="10 11">ALJD</strain>
    </source>
</reference>
<evidence type="ECO:0000259" key="8">
    <source>
        <dbReference type="PROSITE" id="PS50109"/>
    </source>
</evidence>
<evidence type="ECO:0000313" key="10">
    <source>
        <dbReference type="EMBL" id="OOG23152.1"/>
    </source>
</evidence>
<dbReference type="InterPro" id="IPR004358">
    <property type="entry name" value="Sig_transdc_His_kin-like_C"/>
</dbReference>
<evidence type="ECO:0000256" key="7">
    <source>
        <dbReference type="SAM" id="Phobius"/>
    </source>
</evidence>
<dbReference type="PROSITE" id="PS50885">
    <property type="entry name" value="HAMP"/>
    <property type="match status" value="1"/>
</dbReference>
<dbReference type="GO" id="GO:0016020">
    <property type="term" value="C:membrane"/>
    <property type="evidence" value="ECO:0007669"/>
    <property type="project" value="UniProtKB-SubCell"/>
</dbReference>